<dbReference type="InterPro" id="IPR013088">
    <property type="entry name" value="Znf_NHR/GATA"/>
</dbReference>
<gene>
    <name evidence="9" type="ORF">GRF29_44g887887</name>
</gene>
<organism evidence="9 10">
    <name type="scientific">Pseudopithomyces chartarum</name>
    <dbReference type="NCBI Taxonomy" id="1892770"/>
    <lineage>
        <taxon>Eukaryota</taxon>
        <taxon>Fungi</taxon>
        <taxon>Dikarya</taxon>
        <taxon>Ascomycota</taxon>
        <taxon>Pezizomycotina</taxon>
        <taxon>Dothideomycetes</taxon>
        <taxon>Pleosporomycetidae</taxon>
        <taxon>Pleosporales</taxon>
        <taxon>Massarineae</taxon>
        <taxon>Didymosphaeriaceae</taxon>
        <taxon>Pseudopithomyces</taxon>
    </lineage>
</organism>
<feature type="compositionally biased region" description="Basic and acidic residues" evidence="7">
    <location>
        <begin position="70"/>
        <end position="81"/>
    </location>
</feature>
<dbReference type="Pfam" id="PF00320">
    <property type="entry name" value="GATA"/>
    <property type="match status" value="1"/>
</dbReference>
<feature type="region of interest" description="Disordered" evidence="7">
    <location>
        <begin position="490"/>
        <end position="513"/>
    </location>
</feature>
<feature type="compositionally biased region" description="Polar residues" evidence="7">
    <location>
        <begin position="260"/>
        <end position="271"/>
    </location>
</feature>
<dbReference type="InterPro" id="IPR000679">
    <property type="entry name" value="Znf_GATA"/>
</dbReference>
<dbReference type="PROSITE" id="PS50114">
    <property type="entry name" value="GATA_ZN_FINGER_2"/>
    <property type="match status" value="1"/>
</dbReference>
<keyword evidence="2 6" id="KW-0863">Zinc-finger</keyword>
<accession>A0AAN6RHU4</accession>
<sequence>METLDSRQSIGLPSISSLDQVKREEMDYQRRHSASTAPLNPLHPHSHHPLQSSAANALPGPLGGLLSPPDSRRTSGEEELQRAPAPARQSLPSIQEALGTSEQPHAFSAPAPVPPLGPTSAPQSYFSSATTSPTDQRNRTFSTDLHGSQGPSNPFAQTRSPFMTTSTTAPPPPPLPPAPLDPQPRSSFSESRPSYSETRTSFSAPHQPSKLPALHPLRTNPSPPPASARSSYSYASYPPQSSAAYESAAPHSAGPMNPNYGYQQQYPSTYPLSAPTPGASSTYLPPTASYPPPPRPFTGQWDNRPEEKKLNRVTLAPYGDSVKRHLENFDLDASLNEMAEGAGSIIEFSKVYRQRAHESHRIGLTPHSMPRLEEVDEMLKSGERIQVSLQRMREVVFNHQASLIEPPPDPRYARMNGYEHDAQSNYSDDAKGAGGFAGPDPKKRRGRAAPPGRCHSCNRAETPEWRRGPDGARTLCNACGLHYAKLTRKMGGKQAMTSSNLRPKSLDHGSPAG</sequence>
<evidence type="ECO:0000256" key="3">
    <source>
        <dbReference type="ARBA" id="ARBA00022833"/>
    </source>
</evidence>
<evidence type="ECO:0000313" key="9">
    <source>
        <dbReference type="EMBL" id="KAK3209871.1"/>
    </source>
</evidence>
<name>A0AAN6RHU4_9PLEO</name>
<evidence type="ECO:0000256" key="1">
    <source>
        <dbReference type="ARBA" id="ARBA00022723"/>
    </source>
</evidence>
<feature type="compositionally biased region" description="Low complexity" evidence="7">
    <location>
        <begin position="37"/>
        <end position="69"/>
    </location>
</feature>
<keyword evidence="4" id="KW-0805">Transcription regulation</keyword>
<proteinExistence type="predicted"/>
<protein>
    <recommendedName>
        <fullName evidence="8">GATA-type domain-containing protein</fullName>
    </recommendedName>
</protein>
<dbReference type="PANTHER" id="PTHR47172">
    <property type="entry name" value="OS01G0976800 PROTEIN"/>
    <property type="match status" value="1"/>
</dbReference>
<reference evidence="9 10" key="1">
    <citation type="submission" date="2021-02" db="EMBL/GenBank/DDBJ databases">
        <title>Genome assembly of Pseudopithomyces chartarum.</title>
        <authorList>
            <person name="Jauregui R."/>
            <person name="Singh J."/>
            <person name="Voisey C."/>
        </authorList>
    </citation>
    <scope>NUCLEOTIDE SEQUENCE [LARGE SCALE GENOMIC DNA]</scope>
    <source>
        <strain evidence="9 10">AGR01</strain>
    </source>
</reference>
<evidence type="ECO:0000256" key="7">
    <source>
        <dbReference type="SAM" id="MobiDB-lite"/>
    </source>
</evidence>
<feature type="compositionally biased region" description="Low complexity" evidence="7">
    <location>
        <begin position="183"/>
        <end position="197"/>
    </location>
</feature>
<dbReference type="GO" id="GO:0008270">
    <property type="term" value="F:zinc ion binding"/>
    <property type="evidence" value="ECO:0007669"/>
    <property type="project" value="UniProtKB-KW"/>
</dbReference>
<dbReference type="PROSITE" id="PS00344">
    <property type="entry name" value="GATA_ZN_FINGER_1"/>
    <property type="match status" value="1"/>
</dbReference>
<dbReference type="Gene3D" id="3.30.50.10">
    <property type="entry name" value="Erythroid Transcription Factor GATA-1, subunit A"/>
    <property type="match status" value="1"/>
</dbReference>
<evidence type="ECO:0000256" key="2">
    <source>
        <dbReference type="ARBA" id="ARBA00022771"/>
    </source>
</evidence>
<keyword evidence="5" id="KW-0804">Transcription</keyword>
<feature type="compositionally biased region" description="Basic and acidic residues" evidence="7">
    <location>
        <begin position="20"/>
        <end position="30"/>
    </location>
</feature>
<feature type="region of interest" description="Disordered" evidence="7">
    <location>
        <begin position="1"/>
        <end position="309"/>
    </location>
</feature>
<keyword evidence="10" id="KW-1185">Reference proteome</keyword>
<feature type="compositionally biased region" description="Low complexity" evidence="7">
    <location>
        <begin position="227"/>
        <end position="250"/>
    </location>
</feature>
<evidence type="ECO:0000313" key="10">
    <source>
        <dbReference type="Proteomes" id="UP001280581"/>
    </source>
</evidence>
<feature type="compositionally biased region" description="Polar residues" evidence="7">
    <location>
        <begin position="90"/>
        <end position="103"/>
    </location>
</feature>
<keyword evidence="1" id="KW-0479">Metal-binding</keyword>
<feature type="region of interest" description="Disordered" evidence="7">
    <location>
        <begin position="422"/>
        <end position="469"/>
    </location>
</feature>
<dbReference type="SUPFAM" id="SSF57716">
    <property type="entry name" value="Glucocorticoid receptor-like (DNA-binding domain)"/>
    <property type="match status" value="1"/>
</dbReference>
<dbReference type="SMART" id="SM00401">
    <property type="entry name" value="ZnF_GATA"/>
    <property type="match status" value="1"/>
</dbReference>
<dbReference type="GO" id="GO:0006355">
    <property type="term" value="P:regulation of DNA-templated transcription"/>
    <property type="evidence" value="ECO:0007669"/>
    <property type="project" value="InterPro"/>
</dbReference>
<feature type="compositionally biased region" description="Polar residues" evidence="7">
    <location>
        <begin position="120"/>
        <end position="168"/>
    </location>
</feature>
<dbReference type="GO" id="GO:0043565">
    <property type="term" value="F:sequence-specific DNA binding"/>
    <property type="evidence" value="ECO:0007669"/>
    <property type="project" value="InterPro"/>
</dbReference>
<dbReference type="Proteomes" id="UP001280581">
    <property type="component" value="Unassembled WGS sequence"/>
</dbReference>
<dbReference type="CDD" id="cd00202">
    <property type="entry name" value="ZnF_GATA"/>
    <property type="match status" value="1"/>
</dbReference>
<comment type="caution">
    <text evidence="9">The sequence shown here is derived from an EMBL/GenBank/DDBJ whole genome shotgun (WGS) entry which is preliminary data.</text>
</comment>
<dbReference type="PANTHER" id="PTHR47172:SF24">
    <property type="entry name" value="GATA ZINC FINGER DOMAIN-CONTAINING PROTEIN 14-RELATED"/>
    <property type="match status" value="1"/>
</dbReference>
<feature type="compositionally biased region" description="Pro residues" evidence="7">
    <location>
        <begin position="169"/>
        <end position="182"/>
    </location>
</feature>
<evidence type="ECO:0000256" key="5">
    <source>
        <dbReference type="ARBA" id="ARBA00023163"/>
    </source>
</evidence>
<keyword evidence="3" id="KW-0862">Zinc</keyword>
<dbReference type="AlphaFoldDB" id="A0AAN6RHU4"/>
<evidence type="ECO:0000256" key="4">
    <source>
        <dbReference type="ARBA" id="ARBA00023015"/>
    </source>
</evidence>
<evidence type="ECO:0000259" key="8">
    <source>
        <dbReference type="PROSITE" id="PS50114"/>
    </source>
</evidence>
<dbReference type="EMBL" id="WVTA01000005">
    <property type="protein sequence ID" value="KAK3209871.1"/>
    <property type="molecule type" value="Genomic_DNA"/>
</dbReference>
<evidence type="ECO:0000256" key="6">
    <source>
        <dbReference type="PROSITE-ProRule" id="PRU00094"/>
    </source>
</evidence>
<feature type="domain" description="GATA-type" evidence="8">
    <location>
        <begin position="453"/>
        <end position="483"/>
    </location>
</feature>
<feature type="compositionally biased region" description="Polar residues" evidence="7">
    <location>
        <begin position="1"/>
        <end position="19"/>
    </location>
</feature>